<reference evidence="3" key="1">
    <citation type="submission" date="2022-07" db="EMBL/GenBank/DDBJ databases">
        <title>Complete Genome Sequence of the Radioresistant Bacterium Deinococcus aetherius ST0316, Isolated from the Air Dust collected in Lower Stratosphere above Japan.</title>
        <authorList>
            <person name="Satoh K."/>
            <person name="Hagiwara K."/>
            <person name="Katsumata K."/>
            <person name="Kubo A."/>
            <person name="Yokobori S."/>
            <person name="Yamagishi A."/>
            <person name="Oono Y."/>
            <person name="Narumi I."/>
        </authorList>
    </citation>
    <scope>NUCLEOTIDE SEQUENCE</scope>
    <source>
        <strain evidence="3">ST0316</strain>
    </source>
</reference>
<feature type="compositionally biased region" description="Pro residues" evidence="1">
    <location>
        <begin position="174"/>
        <end position="184"/>
    </location>
</feature>
<feature type="region of interest" description="Disordered" evidence="1">
    <location>
        <begin position="127"/>
        <end position="298"/>
    </location>
</feature>
<feature type="compositionally biased region" description="Low complexity" evidence="1">
    <location>
        <begin position="185"/>
        <end position="273"/>
    </location>
</feature>
<feature type="signal peptide" evidence="2">
    <location>
        <begin position="1"/>
        <end position="22"/>
    </location>
</feature>
<name>A0ABM8AAF7_9DEIO</name>
<evidence type="ECO:0000313" key="4">
    <source>
        <dbReference type="Proteomes" id="UP001064971"/>
    </source>
</evidence>
<evidence type="ECO:0000256" key="2">
    <source>
        <dbReference type="SAM" id="SignalP"/>
    </source>
</evidence>
<feature type="compositionally biased region" description="Basic and acidic residues" evidence="1">
    <location>
        <begin position="285"/>
        <end position="298"/>
    </location>
</feature>
<evidence type="ECO:0000313" key="3">
    <source>
        <dbReference type="EMBL" id="BDP40737.1"/>
    </source>
</evidence>
<protein>
    <submittedName>
        <fullName evidence="3">Uncharacterized protein</fullName>
    </submittedName>
</protein>
<feature type="compositionally biased region" description="Low complexity" evidence="1">
    <location>
        <begin position="137"/>
        <end position="173"/>
    </location>
</feature>
<sequence>MRRALTLLAALALGAAPLGAHATTAPTLTLTQQARKADVIVRATLGTPTNVTEGEAIWTVYPLTVTETVAGDPATLPQREGRPVLYVLQGLEDLPELRAGQEAFLLLYSRRMDNPVVGFAQGVYPVVNGRVTRPGDSTGARATTASGPATPSGSATTTTPGAPTSTTPGTATSPPAPGTTPPTTTPGSDAATATANPAAGSTPAPGSGTTTTTTTAPGTTGSTTTSGAGATNATPATSSAPASGSTTSTPASGAATSTSTPGNAAPATATPTPVNDPNAIPSDPARFRDALRAAREGR</sequence>
<dbReference type="EMBL" id="AP026560">
    <property type="protein sequence ID" value="BDP40737.1"/>
    <property type="molecule type" value="Genomic_DNA"/>
</dbReference>
<dbReference type="Proteomes" id="UP001064971">
    <property type="component" value="Chromosome"/>
</dbReference>
<evidence type="ECO:0000256" key="1">
    <source>
        <dbReference type="SAM" id="MobiDB-lite"/>
    </source>
</evidence>
<keyword evidence="4" id="KW-1185">Reference proteome</keyword>
<organism evidence="3 4">
    <name type="scientific">Deinococcus aetherius</name>
    <dbReference type="NCBI Taxonomy" id="200252"/>
    <lineage>
        <taxon>Bacteria</taxon>
        <taxon>Thermotogati</taxon>
        <taxon>Deinococcota</taxon>
        <taxon>Deinococci</taxon>
        <taxon>Deinococcales</taxon>
        <taxon>Deinococcaceae</taxon>
        <taxon>Deinococcus</taxon>
    </lineage>
</organism>
<gene>
    <name evidence="3" type="ORF">DAETH_07060</name>
</gene>
<proteinExistence type="predicted"/>
<feature type="chain" id="PRO_5046805723" evidence="2">
    <location>
        <begin position="23"/>
        <end position="298"/>
    </location>
</feature>
<dbReference type="RefSeq" id="WP_264776552.1">
    <property type="nucleotide sequence ID" value="NZ_AP026560.1"/>
</dbReference>
<accession>A0ABM8AAF7</accession>
<keyword evidence="2" id="KW-0732">Signal</keyword>